<gene>
    <name evidence="1" type="ORF">GTP45_01105</name>
</gene>
<name>A0A7X4GL01_9BURK</name>
<sequence>MDTSAAFWGLVPVYEKRRFDPPVVYLWPENLDAWNFYAKIRRQWNVTAMGEAIGLRAEGVEAVMRICGVRRQDRAALLAKIQTMEDAMLDAWSENRDG</sequence>
<accession>A0A7X4GL01</accession>
<comment type="caution">
    <text evidence="1">The sequence shown here is derived from an EMBL/GenBank/DDBJ whole genome shotgun (WGS) entry which is preliminary data.</text>
</comment>
<proteinExistence type="predicted"/>
<evidence type="ECO:0000313" key="1">
    <source>
        <dbReference type="EMBL" id="MYM65430.1"/>
    </source>
</evidence>
<dbReference type="InterPro" id="IPR014915">
    <property type="entry name" value="Phage_TLS_TfmB"/>
</dbReference>
<evidence type="ECO:0000313" key="2">
    <source>
        <dbReference type="Proteomes" id="UP000450012"/>
    </source>
</evidence>
<dbReference type="Proteomes" id="UP000450012">
    <property type="component" value="Unassembled WGS sequence"/>
</dbReference>
<keyword evidence="2" id="KW-1185">Reference proteome</keyword>
<reference evidence="1 2" key="1">
    <citation type="submission" date="2019-12" db="EMBL/GenBank/DDBJ databases">
        <title>Novel species isolated from a subtropical stream in China.</title>
        <authorList>
            <person name="Lu H."/>
        </authorList>
    </citation>
    <scope>NUCLEOTIDE SEQUENCE [LARGE SCALE GENOMIC DNA]</scope>
    <source>
        <strain evidence="1 2">FT55W</strain>
    </source>
</reference>
<organism evidence="1 2">
    <name type="scientific">Duganella rivi</name>
    <dbReference type="NCBI Taxonomy" id="2666083"/>
    <lineage>
        <taxon>Bacteria</taxon>
        <taxon>Pseudomonadati</taxon>
        <taxon>Pseudomonadota</taxon>
        <taxon>Betaproteobacteria</taxon>
        <taxon>Burkholderiales</taxon>
        <taxon>Oxalobacteraceae</taxon>
        <taxon>Telluria group</taxon>
        <taxon>Duganella</taxon>
    </lineage>
</organism>
<dbReference type="AlphaFoldDB" id="A0A7X4GL01"/>
<protein>
    <submittedName>
        <fullName evidence="1">Uncharacterized protein</fullName>
    </submittedName>
</protein>
<dbReference type="EMBL" id="WWCK01000001">
    <property type="protein sequence ID" value="MYM65430.1"/>
    <property type="molecule type" value="Genomic_DNA"/>
</dbReference>
<dbReference type="RefSeq" id="WP_161012042.1">
    <property type="nucleotide sequence ID" value="NZ_WWCK01000001.1"/>
</dbReference>
<dbReference type="Pfam" id="PF08809">
    <property type="entry name" value="DUF1799"/>
    <property type="match status" value="1"/>
</dbReference>